<gene>
    <name evidence="3" type="ORF">B0I35DRAFT_353107</name>
</gene>
<dbReference type="GO" id="GO:1990683">
    <property type="term" value="P:DNA double-strand break attachment to nuclear envelope"/>
    <property type="evidence" value="ECO:0007669"/>
    <property type="project" value="TreeGrafter"/>
</dbReference>
<proteinExistence type="predicted"/>
<protein>
    <submittedName>
        <fullName evidence="3">BRCT domain-containing protein</fullName>
    </submittedName>
</protein>
<sequence>MKDAQASGIFNECAIAFVPNKSLTPKYISDLSSILEDNGATICEPRRDGTIPIEQVTHIVSNTIDFPQYIESQAIMIPVVTVEWVNMSVKRRKQAQVRPYSPDPRMIFSEVTVTCINLPTLDKESIIGATMALGGQESKEISRMTTHICTMSMDSEMLKAALARGWKGKVVLPHWFDACFKLGKRIAEDPYLLPDPEVTKKAPEDDLEIPTNANLQGATSANPQWLPSPSESRSGDGRPPATVFQSKRVLLSWDLNITQRLISAIKDIIVDGGGRIVQEVDDCDMFICQYRDGPQYVQAAQSCKEVGNLSWLYYLIVHNEWTSPLRRLLHYPLPKDGIEGFKGMRITVSNYGGEARIYLENLIKACGAEFTKTMKSDNTHLITARDTSEKCKAAPEWGISVVNHLWIEESYAKCEVKPLTIRKYSHFPPRTNLGEIIGQTFFDESRLRELYYPGGDEQMSPRAKRKRKILEAAEENAYNHGPAEGVVIGRADQGSDVEEAPEELRRSARKKRATTEVEEVATPIRTRHVRSGKENETPSMLSTGGRSAKAKAREILQAIVPDIELYEKEKKRHSKTGAAPWGGKRAADMAEKERAEKSSAAPSNDEAEDAESKRPPKKARPSLPDVELRIILTSFNRWVGDQKTEDRDRRKLRNLGIQIVGEGQACDYLAAPHIVRTVKFLTALARGPKVISSTFVEKALEMGELPDVDEFLLQDKESETRYNFKLQTSVARAKSHCGKLLWGIPIYCTEKVRNGPDSYRSIAQANGAIFKLYRARSGVTIKPTTAEEDGNAPPEPVYLLSGVSHEEKNLWAKFKDMAEKGHMEPRIVAPDWLLDVAMAQQVRFDSKFLAENFFKDQAA</sequence>
<keyword evidence="4" id="KW-1185">Reference proteome</keyword>
<comment type="caution">
    <text evidence="3">The sequence shown here is derived from an EMBL/GenBank/DDBJ whole genome shotgun (WGS) entry which is preliminary data.</text>
</comment>
<feature type="compositionally biased region" description="Basic and acidic residues" evidence="1">
    <location>
        <begin position="585"/>
        <end position="597"/>
    </location>
</feature>
<dbReference type="Proteomes" id="UP000813444">
    <property type="component" value="Unassembled WGS sequence"/>
</dbReference>
<dbReference type="GO" id="GO:0006302">
    <property type="term" value="P:double-strand break repair"/>
    <property type="evidence" value="ECO:0007669"/>
    <property type="project" value="TreeGrafter"/>
</dbReference>
<dbReference type="CDD" id="cd18436">
    <property type="entry name" value="BRCT_BRC1_like_rpt2"/>
    <property type="match status" value="1"/>
</dbReference>
<feature type="domain" description="BRCT" evidence="2">
    <location>
        <begin position="5"/>
        <end position="102"/>
    </location>
</feature>
<dbReference type="CDD" id="cd18438">
    <property type="entry name" value="BRCT_BRC1_like_rpt4"/>
    <property type="match status" value="1"/>
</dbReference>
<dbReference type="SMART" id="SM00292">
    <property type="entry name" value="BRCT"/>
    <property type="match status" value="5"/>
</dbReference>
<evidence type="ECO:0000313" key="4">
    <source>
        <dbReference type="Proteomes" id="UP000813444"/>
    </source>
</evidence>
<reference evidence="3" key="1">
    <citation type="journal article" date="2021" name="Nat. Commun.">
        <title>Genetic determinants of endophytism in the Arabidopsis root mycobiome.</title>
        <authorList>
            <person name="Mesny F."/>
            <person name="Miyauchi S."/>
            <person name="Thiergart T."/>
            <person name="Pickel B."/>
            <person name="Atanasova L."/>
            <person name="Karlsson M."/>
            <person name="Huettel B."/>
            <person name="Barry K.W."/>
            <person name="Haridas S."/>
            <person name="Chen C."/>
            <person name="Bauer D."/>
            <person name="Andreopoulos W."/>
            <person name="Pangilinan J."/>
            <person name="LaButti K."/>
            <person name="Riley R."/>
            <person name="Lipzen A."/>
            <person name="Clum A."/>
            <person name="Drula E."/>
            <person name="Henrissat B."/>
            <person name="Kohler A."/>
            <person name="Grigoriev I.V."/>
            <person name="Martin F.M."/>
            <person name="Hacquard S."/>
        </authorList>
    </citation>
    <scope>NUCLEOTIDE SEQUENCE</scope>
    <source>
        <strain evidence="3">MPI-CAGE-CH-0235</strain>
    </source>
</reference>
<feature type="region of interest" description="Disordered" evidence="1">
    <location>
        <begin position="492"/>
        <end position="549"/>
    </location>
</feature>
<dbReference type="InterPro" id="IPR053036">
    <property type="entry name" value="CellCycle_DNARepair_Reg"/>
</dbReference>
<dbReference type="FunFam" id="3.40.50.10190:FF:000048">
    <property type="entry name" value="DNA repair protein Rtt107"/>
    <property type="match status" value="1"/>
</dbReference>
<dbReference type="PANTHER" id="PTHR47667:SF1">
    <property type="entry name" value="REGULATOR OF TY1 TRANSPOSITION PROTEIN 107"/>
    <property type="match status" value="1"/>
</dbReference>
<dbReference type="InterPro" id="IPR001357">
    <property type="entry name" value="BRCT_dom"/>
</dbReference>
<name>A0A8K0SQ86_9HYPO</name>
<dbReference type="CDD" id="cd17743">
    <property type="entry name" value="BRCT_BRC1_like_rpt5"/>
    <property type="match status" value="1"/>
</dbReference>
<dbReference type="PANTHER" id="PTHR47667">
    <property type="entry name" value="REGULATOR OF TY1 TRANSPOSITION PROTEIN 107"/>
    <property type="match status" value="1"/>
</dbReference>
<feature type="region of interest" description="Disordered" evidence="1">
    <location>
        <begin position="569"/>
        <end position="622"/>
    </location>
</feature>
<dbReference type="GO" id="GO:0035361">
    <property type="term" value="C:Cul8-RING ubiquitin ligase complex"/>
    <property type="evidence" value="ECO:0007669"/>
    <property type="project" value="TreeGrafter"/>
</dbReference>
<dbReference type="OrthoDB" id="342264at2759"/>
<dbReference type="Gene3D" id="3.40.50.10190">
    <property type="entry name" value="BRCT domain"/>
    <property type="match status" value="5"/>
</dbReference>
<feature type="compositionally biased region" description="Polar residues" evidence="1">
    <location>
        <begin position="214"/>
        <end position="232"/>
    </location>
</feature>
<evidence type="ECO:0000313" key="3">
    <source>
        <dbReference type="EMBL" id="KAH7319810.1"/>
    </source>
</evidence>
<evidence type="ECO:0000259" key="2">
    <source>
        <dbReference type="PROSITE" id="PS50172"/>
    </source>
</evidence>
<dbReference type="GO" id="GO:0005634">
    <property type="term" value="C:nucleus"/>
    <property type="evidence" value="ECO:0007669"/>
    <property type="project" value="TreeGrafter"/>
</dbReference>
<dbReference type="SUPFAM" id="SSF52113">
    <property type="entry name" value="BRCT domain"/>
    <property type="match status" value="5"/>
</dbReference>
<dbReference type="CDD" id="cd18437">
    <property type="entry name" value="BRCT_BRC1_like_rpt3"/>
    <property type="match status" value="1"/>
</dbReference>
<accession>A0A8K0SQ86</accession>
<dbReference type="InterPro" id="IPR036420">
    <property type="entry name" value="BRCT_dom_sf"/>
</dbReference>
<dbReference type="Pfam" id="PF16770">
    <property type="entry name" value="RTT107_BRCT_5"/>
    <property type="match status" value="1"/>
</dbReference>
<evidence type="ECO:0000256" key="1">
    <source>
        <dbReference type="SAM" id="MobiDB-lite"/>
    </source>
</evidence>
<dbReference type="CDD" id="cd18439">
    <property type="entry name" value="BRCT_BRC1_like_rpt6"/>
    <property type="match status" value="1"/>
</dbReference>
<organism evidence="3 4">
    <name type="scientific">Stachybotrys elegans</name>
    <dbReference type="NCBI Taxonomy" id="80388"/>
    <lineage>
        <taxon>Eukaryota</taxon>
        <taxon>Fungi</taxon>
        <taxon>Dikarya</taxon>
        <taxon>Ascomycota</taxon>
        <taxon>Pezizomycotina</taxon>
        <taxon>Sordariomycetes</taxon>
        <taxon>Hypocreomycetidae</taxon>
        <taxon>Hypocreales</taxon>
        <taxon>Stachybotryaceae</taxon>
        <taxon>Stachybotrys</taxon>
    </lineage>
</organism>
<feature type="region of interest" description="Disordered" evidence="1">
    <location>
        <begin position="214"/>
        <end position="241"/>
    </location>
</feature>
<dbReference type="AlphaFoldDB" id="A0A8K0SQ86"/>
<dbReference type="Pfam" id="PF12738">
    <property type="entry name" value="PTCB-BRCT"/>
    <property type="match status" value="1"/>
</dbReference>
<feature type="domain" description="BRCT" evidence="2">
    <location>
        <begin position="103"/>
        <end position="193"/>
    </location>
</feature>
<feature type="domain" description="BRCT" evidence="2">
    <location>
        <begin position="341"/>
        <end position="413"/>
    </location>
</feature>
<dbReference type="EMBL" id="JAGPNK010000006">
    <property type="protein sequence ID" value="KAH7319810.1"/>
    <property type="molecule type" value="Genomic_DNA"/>
</dbReference>
<dbReference type="PROSITE" id="PS50172">
    <property type="entry name" value="BRCT"/>
    <property type="match status" value="3"/>
</dbReference>